<proteinExistence type="predicted"/>
<protein>
    <submittedName>
        <fullName evidence="2">Uncharacterized protein</fullName>
    </submittedName>
</protein>
<dbReference type="RefSeq" id="WP_079537502.1">
    <property type="nucleotide sequence ID" value="NZ_LT670844.1"/>
</dbReference>
<evidence type="ECO:0000313" key="2">
    <source>
        <dbReference type="EMBL" id="SHJ74479.1"/>
    </source>
</evidence>
<feature type="chain" id="PRO_5012387056" evidence="1">
    <location>
        <begin position="24"/>
        <end position="110"/>
    </location>
</feature>
<evidence type="ECO:0000313" key="3">
    <source>
        <dbReference type="Proteomes" id="UP000189935"/>
    </source>
</evidence>
<sequence length="110" mass="12069">MKKLAIAFAVGAAALLGGSAANAADNTVKAKAATDVTQQSTDFSSRGRHYRHYGYRHYGYRHYGYRHYRPYYGNSYGYAPRPYYGGYGNSYGYGGPSVTFGFGGGGYRGW</sequence>
<gene>
    <name evidence="2" type="ORF">SAMN05444159_1377</name>
</gene>
<organism evidence="2 3">
    <name type="scientific">Bradyrhizobium lablabi</name>
    <dbReference type="NCBI Taxonomy" id="722472"/>
    <lineage>
        <taxon>Bacteria</taxon>
        <taxon>Pseudomonadati</taxon>
        <taxon>Pseudomonadota</taxon>
        <taxon>Alphaproteobacteria</taxon>
        <taxon>Hyphomicrobiales</taxon>
        <taxon>Nitrobacteraceae</taxon>
        <taxon>Bradyrhizobium</taxon>
    </lineage>
</organism>
<accession>A0A1M6LTE4</accession>
<dbReference type="Proteomes" id="UP000189935">
    <property type="component" value="Chromosome I"/>
</dbReference>
<name>A0A1M6LTE4_9BRAD</name>
<keyword evidence="1" id="KW-0732">Signal</keyword>
<dbReference type="EMBL" id="LT670844">
    <property type="protein sequence ID" value="SHJ74479.1"/>
    <property type="molecule type" value="Genomic_DNA"/>
</dbReference>
<evidence type="ECO:0000256" key="1">
    <source>
        <dbReference type="SAM" id="SignalP"/>
    </source>
</evidence>
<reference evidence="2 3" key="1">
    <citation type="submission" date="2016-11" db="EMBL/GenBank/DDBJ databases">
        <authorList>
            <person name="Jaros S."/>
            <person name="Januszkiewicz K."/>
            <person name="Wedrychowicz H."/>
        </authorList>
    </citation>
    <scope>NUCLEOTIDE SEQUENCE [LARGE SCALE GENOMIC DNA]</scope>
    <source>
        <strain evidence="2 3">GAS499</strain>
    </source>
</reference>
<dbReference type="AlphaFoldDB" id="A0A1M6LTE4"/>
<feature type="signal peptide" evidence="1">
    <location>
        <begin position="1"/>
        <end position="23"/>
    </location>
</feature>